<protein>
    <recommendedName>
        <fullName evidence="6">Transposase</fullName>
    </recommendedName>
</protein>
<dbReference type="EMBL" id="CAJNOO010003048">
    <property type="protein sequence ID" value="CAF1314640.1"/>
    <property type="molecule type" value="Genomic_DNA"/>
</dbReference>
<dbReference type="EMBL" id="CAJOAX010004063">
    <property type="protein sequence ID" value="CAF3887825.1"/>
    <property type="molecule type" value="Genomic_DNA"/>
</dbReference>
<accession>A0A815RUN9</accession>
<organism evidence="2 5">
    <name type="scientific">Rotaria sordida</name>
    <dbReference type="NCBI Taxonomy" id="392033"/>
    <lineage>
        <taxon>Eukaryota</taxon>
        <taxon>Metazoa</taxon>
        <taxon>Spiralia</taxon>
        <taxon>Gnathifera</taxon>
        <taxon>Rotifera</taxon>
        <taxon>Eurotatoria</taxon>
        <taxon>Bdelloidea</taxon>
        <taxon>Philodinida</taxon>
        <taxon>Philodinidae</taxon>
        <taxon>Rotaria</taxon>
    </lineage>
</organism>
<evidence type="ECO:0008006" key="6">
    <source>
        <dbReference type="Google" id="ProtNLM"/>
    </source>
</evidence>
<evidence type="ECO:0000313" key="5">
    <source>
        <dbReference type="Proteomes" id="UP000663889"/>
    </source>
</evidence>
<proteinExistence type="predicted"/>
<evidence type="ECO:0000313" key="2">
    <source>
        <dbReference type="EMBL" id="CAF1482752.1"/>
    </source>
</evidence>
<name>A0A815RUN9_9BILA</name>
<dbReference type="Proteomes" id="UP000663882">
    <property type="component" value="Unassembled WGS sequence"/>
</dbReference>
<evidence type="ECO:0000313" key="3">
    <source>
        <dbReference type="EMBL" id="CAF3887825.1"/>
    </source>
</evidence>
<evidence type="ECO:0000313" key="1">
    <source>
        <dbReference type="EMBL" id="CAF1314640.1"/>
    </source>
</evidence>
<dbReference type="EMBL" id="CAJOBE010008912">
    <property type="protein sequence ID" value="CAF4072933.1"/>
    <property type="molecule type" value="Genomic_DNA"/>
</dbReference>
<dbReference type="AlphaFoldDB" id="A0A815RUN9"/>
<sequence>MERPTTTKDIACLLILFKRRHRLSVQCISDLLTLLPLFGVKNAPRSWYHLKRLIVATEPSHSYLFPCPHCSSASTNSSNCSNCGHHFSSNMYLNTFINFSIKDQLEIILNNNTTIDLFSSSIGDIISDIRDGNVYQQLKLACPDRFITLTMNIDGIEIKKGSKKSIWPVLLVVNELPLNQHYALENTIIAGIWSGPHKPSRTQMTAFLSSIVEELSQLEQGYVFVDYRKLPNEQNTVIKVFLIGACCDKPT</sequence>
<dbReference type="Proteomes" id="UP000663889">
    <property type="component" value="Unassembled WGS sequence"/>
</dbReference>
<dbReference type="Proteomes" id="UP000663823">
    <property type="component" value="Unassembled WGS sequence"/>
</dbReference>
<gene>
    <name evidence="4" type="ORF">FNK824_LOCUS29917</name>
    <name evidence="3" type="ORF">OTI717_LOCUS23107</name>
    <name evidence="1" type="ORF">RFH988_LOCUS30439</name>
    <name evidence="2" type="ORF">SEV965_LOCUS35185</name>
</gene>
<dbReference type="OrthoDB" id="10010998at2759"/>
<reference evidence="2" key="1">
    <citation type="submission" date="2021-02" db="EMBL/GenBank/DDBJ databases">
        <authorList>
            <person name="Nowell W R."/>
        </authorList>
    </citation>
    <scope>NUCLEOTIDE SEQUENCE</scope>
</reference>
<dbReference type="EMBL" id="CAJNOU010005584">
    <property type="protein sequence ID" value="CAF1482752.1"/>
    <property type="molecule type" value="Genomic_DNA"/>
</dbReference>
<evidence type="ECO:0000313" key="4">
    <source>
        <dbReference type="EMBL" id="CAF4072933.1"/>
    </source>
</evidence>
<dbReference type="Proteomes" id="UP000663874">
    <property type="component" value="Unassembled WGS sequence"/>
</dbReference>
<comment type="caution">
    <text evidence="2">The sequence shown here is derived from an EMBL/GenBank/DDBJ whole genome shotgun (WGS) entry which is preliminary data.</text>
</comment>